<evidence type="ECO:0000313" key="9">
    <source>
        <dbReference type="EMBL" id="PSB91605.1"/>
    </source>
</evidence>
<evidence type="ECO:0000256" key="4">
    <source>
        <dbReference type="ARBA" id="ARBA00022630"/>
    </source>
</evidence>
<dbReference type="PANTHER" id="PTHR43876">
    <property type="entry name" value="UBIQUINONE BIOSYNTHESIS MONOOXYGENASE COQ6, MITOCHONDRIAL"/>
    <property type="match status" value="1"/>
</dbReference>
<dbReference type="InterPro" id="IPR010971">
    <property type="entry name" value="UbiH/COQ6"/>
</dbReference>
<comment type="similarity">
    <text evidence="3">Belongs to the UbiH/COQ6 family.</text>
</comment>
<dbReference type="Gene3D" id="3.50.50.60">
    <property type="entry name" value="FAD/NAD(P)-binding domain"/>
    <property type="match status" value="2"/>
</dbReference>
<dbReference type="PRINTS" id="PR00420">
    <property type="entry name" value="RNGMNOXGNASE"/>
</dbReference>
<name>A0ABX5FCV9_9BURK</name>
<dbReference type="SUPFAM" id="SSF51905">
    <property type="entry name" value="FAD/NAD(P)-binding domain"/>
    <property type="match status" value="1"/>
</dbReference>
<evidence type="ECO:0000256" key="6">
    <source>
        <dbReference type="ARBA" id="ARBA00023002"/>
    </source>
</evidence>
<sequence length="393" mass="42861">MIPSQTHEVIVVGGGLIGKATALRLSQARLSVTLLTRPPPPTALSADAWDSRIYSLSSSSQALFEKMNVWQALDSSRLNPVYDIRVFGDGDAHSELHFSAYQASVPQLAWIVELSNLERALDTALRFSPQVHWLNAEVEGLSITEESATLRLKNDISLSASLIVGADGSQSWMRQASGLDGSRRSYKQIGIVCNFLAERPHRDTAFQWFVDGEIIALLPLPEQKVSLVWSAFDKHAQHLLGMEPGVFAEHLAPWVADELGALTPISTKTQGFSLSLAQSKRLIAPRVALVGDAAHTVHPLSGQGMNLGLRDVSVLADIISGRESFRSPGDSVVLRRYERARREDIDSIVLMTDGLQRIFALGGSLTKFIRNTGLNGINALPLLKRFLIGRASG</sequence>
<proteinExistence type="inferred from homology"/>
<organism evidence="9 10">
    <name type="scientific">Candidatus Pandoraea novymonadis</name>
    <dbReference type="NCBI Taxonomy" id="1808959"/>
    <lineage>
        <taxon>Bacteria</taxon>
        <taxon>Pseudomonadati</taxon>
        <taxon>Pseudomonadota</taxon>
        <taxon>Betaproteobacteria</taxon>
        <taxon>Burkholderiales</taxon>
        <taxon>Burkholderiaceae</taxon>
        <taxon>Pandoraea</taxon>
    </lineage>
</organism>
<comment type="caution">
    <text evidence="9">The sequence shown here is derived from an EMBL/GenBank/DDBJ whole genome shotgun (WGS) entry which is preliminary data.</text>
</comment>
<comment type="cofactor">
    <cofactor evidence="1">
        <name>FAD</name>
        <dbReference type="ChEBI" id="CHEBI:57692"/>
    </cofactor>
</comment>
<keyword evidence="4" id="KW-0285">Flavoprotein</keyword>
<evidence type="ECO:0000313" key="10">
    <source>
        <dbReference type="Proteomes" id="UP000242660"/>
    </source>
</evidence>
<evidence type="ECO:0000256" key="3">
    <source>
        <dbReference type="ARBA" id="ARBA00005349"/>
    </source>
</evidence>
<reference evidence="9 10" key="1">
    <citation type="journal article" date="2017" name="Front. Microbiol.">
        <title>Genome of Ca. Pandoraea novymonadis, an Endosymbiotic Bacterium of the Trypanosomatid Novymonas esmeraldas.</title>
        <authorList>
            <person name="Kostygov A.Y."/>
            <person name="Butenko A."/>
            <person name="Nenarokova A."/>
            <person name="Tashyreva D."/>
            <person name="Flegontov P."/>
            <person name="Lukes J."/>
            <person name="Yurchenko V."/>
        </authorList>
    </citation>
    <scope>NUCLEOTIDE SEQUENCE [LARGE SCALE GENOMIC DNA]</scope>
    <source>
        <strain evidence="9 10">E262</strain>
    </source>
</reference>
<dbReference type="PANTHER" id="PTHR43876:SF7">
    <property type="entry name" value="UBIQUINONE BIOSYNTHESIS MONOOXYGENASE COQ6, MITOCHONDRIAL"/>
    <property type="match status" value="1"/>
</dbReference>
<comment type="pathway">
    <text evidence="2">Cofactor biosynthesis; ubiquinone biosynthesis.</text>
</comment>
<dbReference type="Proteomes" id="UP000242660">
    <property type="component" value="Unassembled WGS sequence"/>
</dbReference>
<dbReference type="EMBL" id="MUHY01000004">
    <property type="protein sequence ID" value="PSB91605.1"/>
    <property type="molecule type" value="Genomic_DNA"/>
</dbReference>
<keyword evidence="7" id="KW-0503">Monooxygenase</keyword>
<accession>A0ABX5FCV9</accession>
<protein>
    <submittedName>
        <fullName evidence="9">2-octaprenyl-3-methyl-6-methoxy-1,4-benzoquinol hydroxylase</fullName>
    </submittedName>
</protein>
<dbReference type="InterPro" id="IPR051205">
    <property type="entry name" value="UbiH/COQ6_monooxygenase"/>
</dbReference>
<evidence type="ECO:0000256" key="5">
    <source>
        <dbReference type="ARBA" id="ARBA00022827"/>
    </source>
</evidence>
<dbReference type="NCBIfam" id="TIGR01988">
    <property type="entry name" value="Ubi-OHases"/>
    <property type="match status" value="1"/>
</dbReference>
<evidence type="ECO:0000256" key="2">
    <source>
        <dbReference type="ARBA" id="ARBA00004749"/>
    </source>
</evidence>
<dbReference type="RefSeq" id="WP_106183131.1">
    <property type="nucleotide sequence ID" value="NZ_MUHY01000004.1"/>
</dbReference>
<evidence type="ECO:0000259" key="8">
    <source>
        <dbReference type="Pfam" id="PF01494"/>
    </source>
</evidence>
<dbReference type="Pfam" id="PF01494">
    <property type="entry name" value="FAD_binding_3"/>
    <property type="match status" value="1"/>
</dbReference>
<keyword evidence="10" id="KW-1185">Reference proteome</keyword>
<dbReference type="InterPro" id="IPR002938">
    <property type="entry name" value="FAD-bd"/>
</dbReference>
<keyword evidence="5" id="KW-0274">FAD</keyword>
<evidence type="ECO:0000256" key="1">
    <source>
        <dbReference type="ARBA" id="ARBA00001974"/>
    </source>
</evidence>
<gene>
    <name evidence="9" type="primary">ubiF</name>
    <name evidence="9" type="ORF">BZL35_01003</name>
</gene>
<keyword evidence="6" id="KW-0560">Oxidoreductase</keyword>
<dbReference type="InterPro" id="IPR036188">
    <property type="entry name" value="FAD/NAD-bd_sf"/>
</dbReference>
<feature type="domain" description="FAD-binding" evidence="8">
    <location>
        <begin position="8"/>
        <end position="343"/>
    </location>
</feature>
<evidence type="ECO:0000256" key="7">
    <source>
        <dbReference type="ARBA" id="ARBA00023033"/>
    </source>
</evidence>